<keyword evidence="2" id="KW-1185">Reference proteome</keyword>
<reference evidence="1 2" key="1">
    <citation type="submission" date="2015-10" db="EMBL/GenBank/DDBJ databases">
        <title>Genome analyses suggest a sexual origin of heterokaryosis in a supposedly ancient asexual fungus.</title>
        <authorList>
            <person name="Ropars J."/>
            <person name="Sedzielewska K."/>
            <person name="Noel J."/>
            <person name="Charron P."/>
            <person name="Farinelli L."/>
            <person name="Marton T."/>
            <person name="Kruger M."/>
            <person name="Pelin A."/>
            <person name="Brachmann A."/>
            <person name="Corradi N."/>
        </authorList>
    </citation>
    <scope>NUCLEOTIDE SEQUENCE [LARGE SCALE GENOMIC DNA]</scope>
    <source>
        <strain evidence="1 2">A4</strain>
    </source>
</reference>
<feature type="non-terminal residue" evidence="1">
    <location>
        <position position="94"/>
    </location>
</feature>
<dbReference type="AlphaFoldDB" id="A0A2I1FT53"/>
<proteinExistence type="predicted"/>
<gene>
    <name evidence="1" type="ORF">RhiirA4_390612</name>
</gene>
<accession>A0A2I1FT53</accession>
<evidence type="ECO:0000313" key="2">
    <source>
        <dbReference type="Proteomes" id="UP000234323"/>
    </source>
</evidence>
<dbReference type="Proteomes" id="UP000234323">
    <property type="component" value="Unassembled WGS sequence"/>
</dbReference>
<name>A0A2I1FT53_9GLOM</name>
<dbReference type="EMBL" id="LLXI01000005">
    <property type="protein sequence ID" value="PKY37555.1"/>
    <property type="molecule type" value="Genomic_DNA"/>
</dbReference>
<sequence length="94" mass="10947">MFDNYELIIIIFTTQPYDGLKEKKGVLIISKDNFDKHFGPVFSSRATFFLTRTINPNFWETNRLKNTLDGIGDVSIANVIENVLTLMRIIFMKR</sequence>
<dbReference type="VEuPathDB" id="FungiDB:FUN_012335"/>
<protein>
    <submittedName>
        <fullName evidence="1">Uncharacterized protein</fullName>
    </submittedName>
</protein>
<organism evidence="1 2">
    <name type="scientific">Rhizophagus irregularis</name>
    <dbReference type="NCBI Taxonomy" id="588596"/>
    <lineage>
        <taxon>Eukaryota</taxon>
        <taxon>Fungi</taxon>
        <taxon>Fungi incertae sedis</taxon>
        <taxon>Mucoromycota</taxon>
        <taxon>Glomeromycotina</taxon>
        <taxon>Glomeromycetes</taxon>
        <taxon>Glomerales</taxon>
        <taxon>Glomeraceae</taxon>
        <taxon>Rhizophagus</taxon>
    </lineage>
</organism>
<dbReference type="VEuPathDB" id="FungiDB:RhiirA1_422281"/>
<evidence type="ECO:0000313" key="1">
    <source>
        <dbReference type="EMBL" id="PKY37555.1"/>
    </source>
</evidence>
<comment type="caution">
    <text evidence="1">The sequence shown here is derived from an EMBL/GenBank/DDBJ whole genome shotgun (WGS) entry which is preliminary data.</text>
</comment>